<proteinExistence type="predicted"/>
<accession>A0A5M5LYV4</accession>
<dbReference type="Pfam" id="PF04488">
    <property type="entry name" value="Gly_transf_sug"/>
    <property type="match status" value="1"/>
</dbReference>
<dbReference type="RefSeq" id="WP_049703011.1">
    <property type="nucleotide sequence ID" value="NZ_CAKJZH010000002.1"/>
</dbReference>
<dbReference type="InterPro" id="IPR051706">
    <property type="entry name" value="Glycosyltransferase_domain"/>
</dbReference>
<sequence>MIPKIIHYCWFGGNPIPVNYQCYIDSWRRLMPDYQIIQWDEKKFDVKGIPFTAEAYEKKKYAYVSDYARLKILYENGGVYFDTDVEMVKPIYDILERGAWMAFEKNVNAPEAAINVNPGLGFACEAGNPIIREIMEYYENNHYVLSDGTLQQIPIVPITTNVLKRHGLQLSDIPLQLNNITIYPWEYFCPIEYLSNKCELTYNTRTIHHYAATWMSFADKMKMKKGYWITKIKRFLKHE</sequence>
<dbReference type="GO" id="GO:0051999">
    <property type="term" value="P:mannosyl-inositol phosphorylceramide biosynthetic process"/>
    <property type="evidence" value="ECO:0007669"/>
    <property type="project" value="TreeGrafter"/>
</dbReference>
<comment type="caution">
    <text evidence="2">The sequence shown here is derived from an EMBL/GenBank/DDBJ whole genome shotgun (WGS) entry which is preliminary data.</text>
</comment>
<name>A0A5M5LYV4_BACOV</name>
<dbReference type="InterPro" id="IPR007577">
    <property type="entry name" value="GlycoTrfase_DXD_sugar-bd_CS"/>
</dbReference>
<organism evidence="2 3">
    <name type="scientific">Bacteroides ovatus</name>
    <dbReference type="NCBI Taxonomy" id="28116"/>
    <lineage>
        <taxon>Bacteria</taxon>
        <taxon>Pseudomonadati</taxon>
        <taxon>Bacteroidota</taxon>
        <taxon>Bacteroidia</taxon>
        <taxon>Bacteroidales</taxon>
        <taxon>Bacteroidaceae</taxon>
        <taxon>Bacteroides</taxon>
    </lineage>
</organism>
<dbReference type="Gene3D" id="3.90.550.20">
    <property type="match status" value="1"/>
</dbReference>
<gene>
    <name evidence="2" type="ORF">F3B85_22000</name>
</gene>
<dbReference type="EMBL" id="VWGP01000021">
    <property type="protein sequence ID" value="KAA4529398.1"/>
    <property type="molecule type" value="Genomic_DNA"/>
</dbReference>
<reference evidence="2 3" key="1">
    <citation type="journal article" date="2019" name="Nat. Med.">
        <title>A library of human gut bacterial isolates paired with longitudinal multiomics data enables mechanistic microbiome research.</title>
        <authorList>
            <person name="Poyet M."/>
            <person name="Groussin M."/>
            <person name="Gibbons S.M."/>
            <person name="Avila-Pacheco J."/>
            <person name="Jiang X."/>
            <person name="Kearney S.M."/>
            <person name="Perrotta A.R."/>
            <person name="Berdy B."/>
            <person name="Zhao S."/>
            <person name="Lieberman T.D."/>
            <person name="Swanson P.K."/>
            <person name="Smith M."/>
            <person name="Roesemann S."/>
            <person name="Alexander J.E."/>
            <person name="Rich S.A."/>
            <person name="Livny J."/>
            <person name="Vlamakis H."/>
            <person name="Clish C."/>
            <person name="Bullock K."/>
            <person name="Deik A."/>
            <person name="Scott J."/>
            <person name="Pierce K.A."/>
            <person name="Xavier R.J."/>
            <person name="Alm E.J."/>
        </authorList>
    </citation>
    <scope>NUCLEOTIDE SEQUENCE [LARGE SCALE GENOMIC DNA]</scope>
    <source>
        <strain evidence="2 3">BIOML-A41</strain>
    </source>
</reference>
<evidence type="ECO:0000313" key="2">
    <source>
        <dbReference type="EMBL" id="KAA4529398.1"/>
    </source>
</evidence>
<evidence type="ECO:0000256" key="1">
    <source>
        <dbReference type="ARBA" id="ARBA00022679"/>
    </source>
</evidence>
<protein>
    <submittedName>
        <fullName evidence="2">Glycosyl transferase</fullName>
    </submittedName>
</protein>
<dbReference type="GO" id="GO:0016020">
    <property type="term" value="C:membrane"/>
    <property type="evidence" value="ECO:0007669"/>
    <property type="project" value="GOC"/>
</dbReference>
<dbReference type="SUPFAM" id="SSF53448">
    <property type="entry name" value="Nucleotide-diphospho-sugar transferases"/>
    <property type="match status" value="1"/>
</dbReference>
<dbReference type="PANTHER" id="PTHR32385">
    <property type="entry name" value="MANNOSYL PHOSPHORYLINOSITOL CERAMIDE SYNTHASE"/>
    <property type="match status" value="1"/>
</dbReference>
<dbReference type="Proteomes" id="UP000478493">
    <property type="component" value="Unassembled WGS sequence"/>
</dbReference>
<keyword evidence="1 2" id="KW-0808">Transferase</keyword>
<dbReference type="InterPro" id="IPR029044">
    <property type="entry name" value="Nucleotide-diphossugar_trans"/>
</dbReference>
<dbReference type="AlphaFoldDB" id="A0A5M5LYV4"/>
<dbReference type="GO" id="GO:0000030">
    <property type="term" value="F:mannosyltransferase activity"/>
    <property type="evidence" value="ECO:0007669"/>
    <property type="project" value="TreeGrafter"/>
</dbReference>
<evidence type="ECO:0000313" key="3">
    <source>
        <dbReference type="Proteomes" id="UP000478493"/>
    </source>
</evidence>
<dbReference type="PANTHER" id="PTHR32385:SF15">
    <property type="entry name" value="INOSITOL PHOSPHOCERAMIDE MANNOSYLTRANSFERASE 1"/>
    <property type="match status" value="1"/>
</dbReference>